<evidence type="ECO:0000313" key="4">
    <source>
        <dbReference type="Proteomes" id="UP001156664"/>
    </source>
</evidence>
<keyword evidence="3" id="KW-0547">Nucleotide-binding</keyword>
<dbReference type="PANTHER" id="PTHR40547:SF1">
    <property type="entry name" value="SLL0298 PROTEIN"/>
    <property type="match status" value="1"/>
</dbReference>
<evidence type="ECO:0000259" key="2">
    <source>
        <dbReference type="Pfam" id="PF09835"/>
    </source>
</evidence>
<accession>A0ABQ5YQC8</accession>
<keyword evidence="1" id="KW-0472">Membrane</keyword>
<keyword evidence="1" id="KW-0812">Transmembrane</keyword>
<protein>
    <submittedName>
        <fullName evidence="3">ATP-binding protein</fullName>
    </submittedName>
</protein>
<feature type="transmembrane region" description="Helical" evidence="1">
    <location>
        <begin position="155"/>
        <end position="173"/>
    </location>
</feature>
<dbReference type="Proteomes" id="UP001156664">
    <property type="component" value="Unassembled WGS sequence"/>
</dbReference>
<evidence type="ECO:0000256" key="1">
    <source>
        <dbReference type="SAM" id="Phobius"/>
    </source>
</evidence>
<gene>
    <name evidence="3" type="ORF">GCM10007875_01410</name>
</gene>
<keyword evidence="3" id="KW-0067">ATP-binding</keyword>
<dbReference type="RefSeq" id="WP_284279350.1">
    <property type="nucleotide sequence ID" value="NZ_BSOJ01000002.1"/>
</dbReference>
<dbReference type="Pfam" id="PF09835">
    <property type="entry name" value="DUF2062"/>
    <property type="match status" value="1"/>
</dbReference>
<dbReference type="PANTHER" id="PTHR40547">
    <property type="entry name" value="SLL0298 PROTEIN"/>
    <property type="match status" value="1"/>
</dbReference>
<name>A0ABQ5YQC8_9BURK</name>
<dbReference type="GO" id="GO:0005524">
    <property type="term" value="F:ATP binding"/>
    <property type="evidence" value="ECO:0007669"/>
    <property type="project" value="UniProtKB-KW"/>
</dbReference>
<keyword evidence="4" id="KW-1185">Reference proteome</keyword>
<organism evidence="3 4">
    <name type="scientific">Limnobacter litoralis</name>
    <dbReference type="NCBI Taxonomy" id="481366"/>
    <lineage>
        <taxon>Bacteria</taxon>
        <taxon>Pseudomonadati</taxon>
        <taxon>Pseudomonadota</taxon>
        <taxon>Betaproteobacteria</taxon>
        <taxon>Burkholderiales</taxon>
        <taxon>Burkholderiaceae</taxon>
        <taxon>Limnobacter</taxon>
    </lineage>
</organism>
<proteinExistence type="predicted"/>
<reference evidence="4" key="1">
    <citation type="journal article" date="2019" name="Int. J. Syst. Evol. Microbiol.">
        <title>The Global Catalogue of Microorganisms (GCM) 10K type strain sequencing project: providing services to taxonomists for standard genome sequencing and annotation.</title>
        <authorList>
            <consortium name="The Broad Institute Genomics Platform"/>
            <consortium name="The Broad Institute Genome Sequencing Center for Infectious Disease"/>
            <person name="Wu L."/>
            <person name="Ma J."/>
        </authorList>
    </citation>
    <scope>NUCLEOTIDE SEQUENCE [LARGE SCALE GENOMIC DNA]</scope>
    <source>
        <strain evidence="4">NBRC 105857</strain>
    </source>
</reference>
<feature type="transmembrane region" description="Helical" evidence="1">
    <location>
        <begin position="91"/>
        <end position="109"/>
    </location>
</feature>
<feature type="transmembrane region" description="Helical" evidence="1">
    <location>
        <begin position="48"/>
        <end position="71"/>
    </location>
</feature>
<feature type="domain" description="DUF2062" evidence="2">
    <location>
        <begin position="23"/>
        <end position="167"/>
    </location>
</feature>
<comment type="caution">
    <text evidence="3">The sequence shown here is derived from an EMBL/GenBank/DDBJ whole genome shotgun (WGS) entry which is preliminary data.</text>
</comment>
<sequence length="188" mass="21291">MIRRWLRNRLPKASSIERYFWARPFKRYLAHPNIWAINRRSVAGGISLGLFTGLIPGPFQVFGSVVGAVLFRVNLPTAVVTTFYTNPLTIVPLYVFAVAYGNWLLGGVGEGKIPVLPEWDWSNWWGSTEALLHWGLNLGPSLAVGLPATMLTLALVGYCAVRVLWNVGIRISVVRRRRRRLRRSLHDR</sequence>
<evidence type="ECO:0000313" key="3">
    <source>
        <dbReference type="EMBL" id="GLR25054.1"/>
    </source>
</evidence>
<dbReference type="EMBL" id="BSOJ01000002">
    <property type="protein sequence ID" value="GLR25054.1"/>
    <property type="molecule type" value="Genomic_DNA"/>
</dbReference>
<keyword evidence="1" id="KW-1133">Transmembrane helix</keyword>
<dbReference type="InterPro" id="IPR018639">
    <property type="entry name" value="DUF2062"/>
</dbReference>